<evidence type="ECO:0000256" key="1">
    <source>
        <dbReference type="SAM" id="Coils"/>
    </source>
</evidence>
<sequence length="356" mass="41144">MDALTSNIEQREMALHAINSQFTTQAKQMVAQIQTLEEQNAKLQEKSKEVEAVSKQNAKLQERVKKLAQEKENLSKKRKEDEEKRTQTEREAADAMDSLQAKDVRQKLNDPELHVSREEVTPLRSEERKPEMSPPNTTQVSQLEQTVSSLEKDRSRLHHDLQQCLFEIHRRDQYIQQVAHKARDTLCSRWSRTKPLCPLSSAPVSQSHQQEALFTEVAPGAPQERSRETETAAQLTDRLQELEQNLSEERTRREAAEEALISAEDRLKLLQTREVPRDFSIDMEPDEEWDAVSLDPSQPLISRKVRGSALLCRQWLRGRSLYFSRILRSRTRAPYLFMGYLLTLHVLLLLCLTGAL</sequence>
<dbReference type="EMBL" id="JBBPFD010000009">
    <property type="protein sequence ID" value="KAK7912356.1"/>
    <property type="molecule type" value="Genomic_DNA"/>
</dbReference>
<name>A0AAW0P3X9_9GOBI</name>
<feature type="transmembrane region" description="Helical" evidence="3">
    <location>
        <begin position="335"/>
        <end position="355"/>
    </location>
</feature>
<gene>
    <name evidence="4" type="ORF">WMY93_012567</name>
</gene>
<keyword evidence="3" id="KW-0812">Transmembrane</keyword>
<keyword evidence="3" id="KW-0472">Membrane</keyword>
<comment type="caution">
    <text evidence="4">The sequence shown here is derived from an EMBL/GenBank/DDBJ whole genome shotgun (WGS) entry which is preliminary data.</text>
</comment>
<keyword evidence="1" id="KW-0175">Coiled coil</keyword>
<accession>A0AAW0P3X9</accession>
<dbReference type="PANTHER" id="PTHR18887:SF4">
    <property type="entry name" value="GOLGIN SUBFAMILY B MEMBER 1-LIKE"/>
    <property type="match status" value="1"/>
</dbReference>
<feature type="coiled-coil region" evidence="1">
    <location>
        <begin position="225"/>
        <end position="273"/>
    </location>
</feature>
<feature type="compositionally biased region" description="Basic and acidic residues" evidence="2">
    <location>
        <begin position="100"/>
        <end position="131"/>
    </location>
</feature>
<dbReference type="AlphaFoldDB" id="A0AAW0P3X9"/>
<evidence type="ECO:0008006" key="6">
    <source>
        <dbReference type="Google" id="ProtNLM"/>
    </source>
</evidence>
<dbReference type="GO" id="GO:0005794">
    <property type="term" value="C:Golgi apparatus"/>
    <property type="evidence" value="ECO:0007669"/>
    <property type="project" value="InterPro"/>
</dbReference>
<protein>
    <recommendedName>
        <fullName evidence="6">Golgin-84</fullName>
    </recommendedName>
</protein>
<keyword evidence="3" id="KW-1133">Transmembrane helix</keyword>
<evidence type="ECO:0000313" key="5">
    <source>
        <dbReference type="Proteomes" id="UP001460270"/>
    </source>
</evidence>
<reference evidence="5" key="1">
    <citation type="submission" date="2024-04" db="EMBL/GenBank/DDBJ databases">
        <title>Salinicola lusitanus LLJ914,a marine bacterium isolated from the Okinawa Trough.</title>
        <authorList>
            <person name="Li J."/>
        </authorList>
    </citation>
    <scope>NUCLEOTIDE SEQUENCE [LARGE SCALE GENOMIC DNA]</scope>
</reference>
<evidence type="ECO:0000256" key="3">
    <source>
        <dbReference type="SAM" id="Phobius"/>
    </source>
</evidence>
<dbReference type="PANTHER" id="PTHR18887">
    <property type="entry name" value="GOLGI-ASSOCIATED PROTEIN GCP360-RELATED"/>
    <property type="match status" value="1"/>
</dbReference>
<dbReference type="Proteomes" id="UP001460270">
    <property type="component" value="Unassembled WGS sequence"/>
</dbReference>
<proteinExistence type="predicted"/>
<keyword evidence="5" id="KW-1185">Reference proteome</keyword>
<organism evidence="4 5">
    <name type="scientific">Mugilogobius chulae</name>
    <name type="common">yellowstripe goby</name>
    <dbReference type="NCBI Taxonomy" id="88201"/>
    <lineage>
        <taxon>Eukaryota</taxon>
        <taxon>Metazoa</taxon>
        <taxon>Chordata</taxon>
        <taxon>Craniata</taxon>
        <taxon>Vertebrata</taxon>
        <taxon>Euteleostomi</taxon>
        <taxon>Actinopterygii</taxon>
        <taxon>Neopterygii</taxon>
        <taxon>Teleostei</taxon>
        <taxon>Neoteleostei</taxon>
        <taxon>Acanthomorphata</taxon>
        <taxon>Gobiaria</taxon>
        <taxon>Gobiiformes</taxon>
        <taxon>Gobioidei</taxon>
        <taxon>Gobiidae</taxon>
        <taxon>Gobionellinae</taxon>
        <taxon>Mugilogobius</taxon>
    </lineage>
</organism>
<evidence type="ECO:0000256" key="2">
    <source>
        <dbReference type="SAM" id="MobiDB-lite"/>
    </source>
</evidence>
<evidence type="ECO:0000313" key="4">
    <source>
        <dbReference type="EMBL" id="KAK7912356.1"/>
    </source>
</evidence>
<dbReference type="InterPro" id="IPR026202">
    <property type="entry name" value="GOLGB1"/>
</dbReference>
<feature type="region of interest" description="Disordered" evidence="2">
    <location>
        <begin position="63"/>
        <end position="142"/>
    </location>
</feature>
<feature type="compositionally biased region" description="Basic and acidic residues" evidence="2">
    <location>
        <begin position="63"/>
        <end position="93"/>
    </location>
</feature>